<proteinExistence type="predicted"/>
<feature type="transmembrane region" description="Helical" evidence="1">
    <location>
        <begin position="77"/>
        <end position="96"/>
    </location>
</feature>
<keyword evidence="3" id="KW-1185">Reference proteome</keyword>
<keyword evidence="1" id="KW-0812">Transmembrane</keyword>
<accession>A0A480AUV8</accession>
<keyword evidence="1" id="KW-1133">Transmembrane helix</keyword>
<evidence type="ECO:0000256" key="1">
    <source>
        <dbReference type="SAM" id="Phobius"/>
    </source>
</evidence>
<feature type="transmembrane region" description="Helical" evidence="1">
    <location>
        <begin position="117"/>
        <end position="143"/>
    </location>
</feature>
<gene>
    <name evidence="2" type="ORF">AQPW35_42920</name>
</gene>
<dbReference type="EMBL" id="BJCL01000014">
    <property type="protein sequence ID" value="GCL65211.1"/>
    <property type="molecule type" value="Genomic_DNA"/>
</dbReference>
<comment type="caution">
    <text evidence="2">The sequence shown here is derived from an EMBL/GenBank/DDBJ whole genome shotgun (WGS) entry which is preliminary data.</text>
</comment>
<protein>
    <recommendedName>
        <fullName evidence="4">Mercuric transport protein MerT</fullName>
    </recommendedName>
</protein>
<dbReference type="RefSeq" id="WP_228027223.1">
    <property type="nucleotide sequence ID" value="NZ_BJCL01000014.1"/>
</dbReference>
<dbReference type="Proteomes" id="UP000301751">
    <property type="component" value="Unassembled WGS sequence"/>
</dbReference>
<organism evidence="2 3">
    <name type="scientific">Pseudaquabacterium pictum</name>
    <dbReference type="NCBI Taxonomy" id="2315236"/>
    <lineage>
        <taxon>Bacteria</taxon>
        <taxon>Pseudomonadati</taxon>
        <taxon>Pseudomonadota</taxon>
        <taxon>Betaproteobacteria</taxon>
        <taxon>Burkholderiales</taxon>
        <taxon>Sphaerotilaceae</taxon>
        <taxon>Pseudaquabacterium</taxon>
    </lineage>
</organism>
<reference evidence="3" key="1">
    <citation type="submission" date="2019-03" db="EMBL/GenBank/DDBJ databases">
        <title>Aquabacterium pictum sp.nov., the first bacteriochlorophyll a-containing freshwater bacterium in the genus Aquabacterium of the class Betaproteobacteria.</title>
        <authorList>
            <person name="Hirose S."/>
            <person name="Tank M."/>
            <person name="Hara E."/>
            <person name="Tamaki H."/>
            <person name="Takaichi S."/>
            <person name="Haruta S."/>
            <person name="Hanada S."/>
        </authorList>
    </citation>
    <scope>NUCLEOTIDE SEQUENCE [LARGE SCALE GENOMIC DNA]</scope>
    <source>
        <strain evidence="3">W35</strain>
    </source>
</reference>
<dbReference type="AlphaFoldDB" id="A0A480AUV8"/>
<keyword evidence="1" id="KW-0472">Membrane</keyword>
<evidence type="ECO:0000313" key="2">
    <source>
        <dbReference type="EMBL" id="GCL65211.1"/>
    </source>
</evidence>
<name>A0A480AUV8_9BURK</name>
<evidence type="ECO:0008006" key="4">
    <source>
        <dbReference type="Google" id="ProtNLM"/>
    </source>
</evidence>
<sequence length="148" mass="15283">MRPSEAGRMAPLADAGDGRAELRQSALSAWLSLLASSGTLVCCALPALLVMLGAGAALSGLVAAVPQIVWLSEHKGWVFGTASVLMLAGGVLQWRNRTAPCPLDPQLRAACLRTRRWSLVVYGVSLLLLATGAAFAFVLPALMGGGEG</sequence>
<evidence type="ECO:0000313" key="3">
    <source>
        <dbReference type="Proteomes" id="UP000301751"/>
    </source>
</evidence>
<feature type="transmembrane region" description="Helical" evidence="1">
    <location>
        <begin position="29"/>
        <end position="57"/>
    </location>
</feature>